<dbReference type="NCBIfam" id="TIGR04366">
    <property type="entry name" value="cupin_WbuC"/>
    <property type="match status" value="1"/>
</dbReference>
<organism evidence="2">
    <name type="scientific">Cronobacter turicensis</name>
    <dbReference type="NCBI Taxonomy" id="413502"/>
    <lineage>
        <taxon>Bacteria</taxon>
        <taxon>Pseudomonadati</taxon>
        <taxon>Pseudomonadota</taxon>
        <taxon>Gammaproteobacteria</taxon>
        <taxon>Enterobacterales</taxon>
        <taxon>Enterobacteriaceae</taxon>
        <taxon>Cronobacter</taxon>
    </lineage>
</organism>
<dbReference type="SUPFAM" id="SSF51182">
    <property type="entry name" value="RmlC-like cupins"/>
    <property type="match status" value="1"/>
</dbReference>
<accession>A0A2T7B1H0</accession>
<dbReference type="AlphaFoldDB" id="A0A2T7B1H0"/>
<dbReference type="OrthoDB" id="981227at2"/>
<reference evidence="2" key="1">
    <citation type="submission" date="2016-12" db="EMBL/GenBank/DDBJ databases">
        <title>Analysis of the Molecular Diversity Among Cronobacter Species Isolated from Filth Flies Using a Pan Genomic DNA Microarray.</title>
        <authorList>
            <person name="Pava-Ripoll M."/>
            <person name="Tall B."/>
            <person name="Farber J."/>
            <person name="Fanning S."/>
            <person name="Lehner A."/>
            <person name="Stephan R."/>
            <person name="Pagotto F."/>
            <person name="Iverson C."/>
            <person name="Ziobro G."/>
            <person name="Miller A."/>
            <person name="Pearson R."/>
            <person name="Yan Q."/>
            <person name="Kim M."/>
            <person name="Jeong S."/>
            <person name="Park J."/>
            <person name="Jun S."/>
            <person name="Choi H."/>
            <person name="Chung T."/>
            <person name="Yoo Y."/>
            <person name="Park E."/>
            <person name="Hwang S."/>
            <person name="Lee B."/>
            <person name="Sathyamoorthy V."/>
            <person name="Carter L."/>
            <person name="Mammel M."/>
            <person name="Jackson S."/>
            <person name="Kothary M."/>
            <person name="Patel I."/>
            <person name="Grim C."/>
            <person name="Gopinath G."/>
            <person name="Gangiredla J."/>
            <person name="Chase H."/>
        </authorList>
    </citation>
    <scope>NUCLEOTIDE SEQUENCE [LARGE SCALE GENOMIC DNA]</scope>
    <source>
        <strain evidence="2">MOD1-Sh41s</strain>
    </source>
</reference>
<dbReference type="InterPro" id="IPR027565">
    <property type="entry name" value="Cupin_WbuC"/>
</dbReference>
<dbReference type="InterPro" id="IPR011051">
    <property type="entry name" value="RmlC_Cupin_sf"/>
</dbReference>
<dbReference type="CDD" id="cd07005">
    <property type="entry name" value="cupin_WbuC-like"/>
    <property type="match status" value="1"/>
</dbReference>
<name>A0A2T7B1H0_9ENTR</name>
<dbReference type="Pfam" id="PF19480">
    <property type="entry name" value="DUF6016"/>
    <property type="match status" value="1"/>
</dbReference>
<gene>
    <name evidence="2" type="ORF">BS411_17630</name>
</gene>
<evidence type="ECO:0000259" key="1">
    <source>
        <dbReference type="Pfam" id="PF19480"/>
    </source>
</evidence>
<protein>
    <submittedName>
        <fullName evidence="2">Cupin fold metalloprotein, WbuC family</fullName>
    </submittedName>
</protein>
<evidence type="ECO:0000313" key="2">
    <source>
        <dbReference type="EMBL" id="PUX19116.1"/>
    </source>
</evidence>
<feature type="domain" description="Cupin fold metalloprotein WbuC cupin" evidence="1">
    <location>
        <begin position="4"/>
        <end position="85"/>
    </location>
</feature>
<proteinExistence type="predicted"/>
<dbReference type="InterPro" id="IPR014710">
    <property type="entry name" value="RmlC-like_jellyroll"/>
</dbReference>
<comment type="caution">
    <text evidence="2">The sequence shown here is derived from an EMBL/GenBank/DDBJ whole genome shotgun (WGS) entry which is preliminary data.</text>
</comment>
<dbReference type="EMBL" id="MSAG01000030">
    <property type="protein sequence ID" value="PUX19116.1"/>
    <property type="molecule type" value="Genomic_DNA"/>
</dbReference>
<dbReference type="InterPro" id="IPR046058">
    <property type="entry name" value="WbuC_cupin"/>
</dbReference>
<dbReference type="Gene3D" id="2.60.120.10">
    <property type="entry name" value="Jelly Rolls"/>
    <property type="match status" value="1"/>
</dbReference>
<sequence>MRLIETSQFDLLFEQAKDSERLRSHLLLHNSHQEKVQRLLIAMVRGSYVEPHYHELPQQWEMFTILQGQIQVTLFNSKGEILTQFLAGEGTGVCIVELSPGDIHSVECISEKAIMMEIKEGPFDPAYAKAFPHW</sequence>
<dbReference type="RefSeq" id="WP_075199290.1">
    <property type="nucleotide sequence ID" value="NZ_CP187984.1"/>
</dbReference>